<keyword evidence="3" id="KW-1185">Reference proteome</keyword>
<accession>A0AAD9BVT9</accession>
<dbReference type="Proteomes" id="UP001228049">
    <property type="component" value="Unassembled WGS sequence"/>
</dbReference>
<feature type="compositionally biased region" description="Polar residues" evidence="1">
    <location>
        <begin position="13"/>
        <end position="22"/>
    </location>
</feature>
<comment type="caution">
    <text evidence="2">The sequence shown here is derived from an EMBL/GenBank/DDBJ whole genome shotgun (WGS) entry which is preliminary data.</text>
</comment>
<reference evidence="2" key="1">
    <citation type="submission" date="2023-04" db="EMBL/GenBank/DDBJ databases">
        <title>Chromosome-level genome of Chaenocephalus aceratus.</title>
        <authorList>
            <person name="Park H."/>
        </authorList>
    </citation>
    <scope>NUCLEOTIDE SEQUENCE</scope>
    <source>
        <strain evidence="2">DE</strain>
        <tissue evidence="2">Muscle</tissue>
    </source>
</reference>
<gene>
    <name evidence="2" type="ORF">KUDE01_010155</name>
</gene>
<proteinExistence type="predicted"/>
<feature type="region of interest" description="Disordered" evidence="1">
    <location>
        <begin position="1"/>
        <end position="32"/>
    </location>
</feature>
<feature type="non-terminal residue" evidence="2">
    <location>
        <position position="70"/>
    </location>
</feature>
<feature type="compositionally biased region" description="Basic and acidic residues" evidence="1">
    <location>
        <begin position="1"/>
        <end position="12"/>
    </location>
</feature>
<name>A0AAD9BVT9_DISEL</name>
<dbReference type="EMBL" id="JASDAP010000015">
    <property type="protein sequence ID" value="KAK1891327.1"/>
    <property type="molecule type" value="Genomic_DNA"/>
</dbReference>
<evidence type="ECO:0000313" key="3">
    <source>
        <dbReference type="Proteomes" id="UP001228049"/>
    </source>
</evidence>
<dbReference type="AlphaFoldDB" id="A0AAD9BVT9"/>
<organism evidence="2 3">
    <name type="scientific">Dissostichus eleginoides</name>
    <name type="common">Patagonian toothfish</name>
    <name type="synonym">Dissostichus amissus</name>
    <dbReference type="NCBI Taxonomy" id="100907"/>
    <lineage>
        <taxon>Eukaryota</taxon>
        <taxon>Metazoa</taxon>
        <taxon>Chordata</taxon>
        <taxon>Craniata</taxon>
        <taxon>Vertebrata</taxon>
        <taxon>Euteleostomi</taxon>
        <taxon>Actinopterygii</taxon>
        <taxon>Neopterygii</taxon>
        <taxon>Teleostei</taxon>
        <taxon>Neoteleostei</taxon>
        <taxon>Acanthomorphata</taxon>
        <taxon>Eupercaria</taxon>
        <taxon>Perciformes</taxon>
        <taxon>Notothenioidei</taxon>
        <taxon>Nototheniidae</taxon>
        <taxon>Dissostichus</taxon>
    </lineage>
</organism>
<feature type="non-terminal residue" evidence="2">
    <location>
        <position position="1"/>
    </location>
</feature>
<evidence type="ECO:0000256" key="1">
    <source>
        <dbReference type="SAM" id="MobiDB-lite"/>
    </source>
</evidence>
<evidence type="ECO:0000313" key="2">
    <source>
        <dbReference type="EMBL" id="KAK1891327.1"/>
    </source>
</evidence>
<protein>
    <submittedName>
        <fullName evidence="2">Potassium-transporting ATPase KdpC subunit</fullName>
    </submittedName>
</protein>
<sequence length="70" mass="7969">DTQGRDGGRTTHWESSAQSNRHGLTPHLKPEAYNAHDPRVDFMQVYFLSASGEMMHYAAHMNARSIRKNV</sequence>